<feature type="active site" evidence="3">
    <location>
        <position position="173"/>
    </location>
</feature>
<reference evidence="6" key="1">
    <citation type="submission" date="2022-04" db="EMBL/GenBank/DDBJ databases">
        <title>Mucilaginibacter sp. RS28 isolated from freshwater.</title>
        <authorList>
            <person name="Ko S.-R."/>
        </authorList>
    </citation>
    <scope>NUCLEOTIDE SEQUENCE</scope>
    <source>
        <strain evidence="6">RS28</strain>
    </source>
</reference>
<dbReference type="SUPFAM" id="SSF51735">
    <property type="entry name" value="NAD(P)-binding Rossmann-fold domains"/>
    <property type="match status" value="1"/>
</dbReference>
<evidence type="ECO:0000313" key="6">
    <source>
        <dbReference type="EMBL" id="MCJ8208695.1"/>
    </source>
</evidence>
<dbReference type="InterPro" id="IPR029154">
    <property type="entry name" value="HIBADH-like_NADP-bd"/>
</dbReference>
<keyword evidence="2" id="KW-0520">NAD</keyword>
<comment type="caution">
    <text evidence="6">The sequence shown here is derived from an EMBL/GenBank/DDBJ whole genome shotgun (WGS) entry which is preliminary data.</text>
</comment>
<dbReference type="Proteomes" id="UP001139450">
    <property type="component" value="Unassembled WGS sequence"/>
</dbReference>
<evidence type="ECO:0000313" key="7">
    <source>
        <dbReference type="Proteomes" id="UP001139450"/>
    </source>
</evidence>
<dbReference type="GO" id="GO:0051287">
    <property type="term" value="F:NAD binding"/>
    <property type="evidence" value="ECO:0007669"/>
    <property type="project" value="InterPro"/>
</dbReference>
<evidence type="ECO:0000256" key="1">
    <source>
        <dbReference type="ARBA" id="ARBA00023002"/>
    </source>
</evidence>
<dbReference type="Pfam" id="PF03446">
    <property type="entry name" value="NAD_binding_2"/>
    <property type="match status" value="1"/>
</dbReference>
<feature type="domain" description="3-hydroxyisobutyrate dehydrogenase-like NAD-binding" evidence="5">
    <location>
        <begin position="167"/>
        <end position="283"/>
    </location>
</feature>
<name>A0A9X2B8H0_9SPHI</name>
<keyword evidence="1" id="KW-0560">Oxidoreductase</keyword>
<dbReference type="InterPro" id="IPR013328">
    <property type="entry name" value="6PGD_dom2"/>
</dbReference>
<accession>A0A9X2B8H0</accession>
<dbReference type="GO" id="GO:0050661">
    <property type="term" value="F:NADP binding"/>
    <property type="evidence" value="ECO:0007669"/>
    <property type="project" value="InterPro"/>
</dbReference>
<dbReference type="InterPro" id="IPR051265">
    <property type="entry name" value="HIBADH-related_NP60_sf"/>
</dbReference>
<evidence type="ECO:0000256" key="3">
    <source>
        <dbReference type="PIRSR" id="PIRSR000103-1"/>
    </source>
</evidence>
<dbReference type="EMBL" id="JALJEJ010000001">
    <property type="protein sequence ID" value="MCJ8208695.1"/>
    <property type="molecule type" value="Genomic_DNA"/>
</dbReference>
<dbReference type="InterPro" id="IPR006115">
    <property type="entry name" value="6PGDH_NADP-bd"/>
</dbReference>
<dbReference type="Gene3D" id="1.10.1040.10">
    <property type="entry name" value="N-(1-d-carboxylethyl)-l-norvaline Dehydrogenase, domain 2"/>
    <property type="match status" value="1"/>
</dbReference>
<dbReference type="InterPro" id="IPR015815">
    <property type="entry name" value="HIBADH-related"/>
</dbReference>
<feature type="domain" description="6-phosphogluconate dehydrogenase NADP-binding" evidence="4">
    <location>
        <begin position="6"/>
        <end position="164"/>
    </location>
</feature>
<dbReference type="PANTHER" id="PTHR43580:SF2">
    <property type="entry name" value="CYTOKINE-LIKE NUCLEAR FACTOR N-PAC"/>
    <property type="match status" value="1"/>
</dbReference>
<dbReference type="Pfam" id="PF14833">
    <property type="entry name" value="NAD_binding_11"/>
    <property type="match status" value="1"/>
</dbReference>
<protein>
    <submittedName>
        <fullName evidence="6">NAD(P)-dependent oxidoreductase</fullName>
    </submittedName>
</protein>
<organism evidence="6 7">
    <name type="scientific">Mucilaginibacter straminoryzae</name>
    <dbReference type="NCBI Taxonomy" id="2932774"/>
    <lineage>
        <taxon>Bacteria</taxon>
        <taxon>Pseudomonadati</taxon>
        <taxon>Bacteroidota</taxon>
        <taxon>Sphingobacteriia</taxon>
        <taxon>Sphingobacteriales</taxon>
        <taxon>Sphingobacteriaceae</taxon>
        <taxon>Mucilaginibacter</taxon>
    </lineage>
</organism>
<dbReference type="GO" id="GO:0016491">
    <property type="term" value="F:oxidoreductase activity"/>
    <property type="evidence" value="ECO:0007669"/>
    <property type="project" value="UniProtKB-KW"/>
</dbReference>
<evidence type="ECO:0000256" key="2">
    <source>
        <dbReference type="ARBA" id="ARBA00023027"/>
    </source>
</evidence>
<evidence type="ECO:0000259" key="5">
    <source>
        <dbReference type="Pfam" id="PF14833"/>
    </source>
</evidence>
<dbReference type="SUPFAM" id="SSF48179">
    <property type="entry name" value="6-phosphogluconate dehydrogenase C-terminal domain-like"/>
    <property type="match status" value="1"/>
</dbReference>
<dbReference type="PIRSF" id="PIRSF000103">
    <property type="entry name" value="HIBADH"/>
    <property type="match status" value="1"/>
</dbReference>
<evidence type="ECO:0000259" key="4">
    <source>
        <dbReference type="Pfam" id="PF03446"/>
    </source>
</evidence>
<keyword evidence="7" id="KW-1185">Reference proteome</keyword>
<gene>
    <name evidence="6" type="ORF">MUY27_03180</name>
</gene>
<dbReference type="RefSeq" id="WP_245128524.1">
    <property type="nucleotide sequence ID" value="NZ_JALJEJ010000001.1"/>
</dbReference>
<proteinExistence type="predicted"/>
<dbReference type="PANTHER" id="PTHR43580">
    <property type="entry name" value="OXIDOREDUCTASE GLYR1-RELATED"/>
    <property type="match status" value="1"/>
</dbReference>
<dbReference type="Gene3D" id="3.40.50.720">
    <property type="entry name" value="NAD(P)-binding Rossmann-like Domain"/>
    <property type="match status" value="1"/>
</dbReference>
<dbReference type="InterPro" id="IPR008927">
    <property type="entry name" value="6-PGluconate_DH-like_C_sf"/>
</dbReference>
<dbReference type="AlphaFoldDB" id="A0A9X2B8H0"/>
<dbReference type="InterPro" id="IPR036291">
    <property type="entry name" value="NAD(P)-bd_dom_sf"/>
</dbReference>
<sequence>MSNMKAGWVGLGNMGTPIVKNLLKAGFEVQVYNRTREKEQGAVEAGALSASSLAELVKACDIIGVMVSDDEAVKEIFNDPEGLLAANAAGKLFINVSTVSPATSKLIGERCSAADASFIDAPVSGSVRPAQDGTLIIMAGGETTDIEKAKPFFDAYSKLTIHTGDVGSGSAAKLAINYYLGVCLQGLAETVVFARENGISTEDMLTIINEGALSNGITKMKSPAILKGEYPAAFALKHLTKDLRLATEQGIRSPLAAPLYQTFRQAMDAGLGDEDVMAIIKYLEAQ</sequence>